<dbReference type="InterPro" id="IPR003100">
    <property type="entry name" value="PAZ_dom"/>
</dbReference>
<dbReference type="GO" id="GO:1990904">
    <property type="term" value="C:ribonucleoprotein complex"/>
    <property type="evidence" value="ECO:0007669"/>
    <property type="project" value="UniProtKB-KW"/>
</dbReference>
<dbReference type="InterPro" id="IPR036397">
    <property type="entry name" value="RNaseH_sf"/>
</dbReference>
<dbReference type="EMBL" id="WOCE01000003">
    <property type="protein sequence ID" value="KAE9616723.1"/>
    <property type="molecule type" value="Genomic_DNA"/>
</dbReference>
<evidence type="ECO:0000259" key="7">
    <source>
        <dbReference type="PROSITE" id="PS50821"/>
    </source>
</evidence>
<feature type="region of interest" description="Disordered" evidence="6">
    <location>
        <begin position="121"/>
        <end position="141"/>
    </location>
</feature>
<sequence>MSRRGGGSYQPDQRRDIPSPAQPTSGEASGRGRGRGGGRGVSGQSRGATHVPSPVIGSPSVAPVFGSQPTLPVIGSSSQAHVVSGASSSVAPPQAASSAAVQSTASTPVEAVSSEVAERLTLQPPAPSSSKAVRFPNRPSYGSRGKKIRIRANHFLVQVADRDLHHYDVAINPEVTSKKLNRDIMKQLVETYEEAHFGKRTPAYDGRKNLYTGGALPFSSKEFVVKLVDQDKQPHSSEGSASKKREREFKVTIRFASKPDLHHLQQFLRRQQLDSPQETIQALDVVLRATPSLKYNVVGSSFFSSDLGISGAPGSGRGPLTSGTEYWRGYYQSLRPTQMGLSLNVDVSARAFYEPILVPDFLVEHFKFNFSRPLTDQDRVKVKKALRGVKVHLMGIGNTRSYKVAGVSKEPLRELTFILDDKKTKKSVVQYFYEKYDVELKYTNLPAVQAGSDTKPVYLPMELCQIASGQRYTKRLNENQVTALLKATCQRPHERENYIKQILRQNNFNTDKLVHDFGIQVKEELATIEARVLPPPTLLYHQTGKESSVDPWMGQWNMINKVVVVASYLGSIFMYDFEANGECKMIDGGKVLYWGCVNFSTRVNRDLPSTFCFELVNMCTSKGMVFAPEPLVPIISAQPSQIERVLADVHKQSVSKLANMKLDGKLQLLIIILPDVKGSYGRIKRICETELGIVSQCCQPKQASKLSKQYLENISLKINVKAGGRNTVLNDAIRRTIPHVSDLPTLILGADVTHPQPGEDSSPSIAAVVGSMDWPWVTRYRGIVSAQSHREEIIQDLYNSYQDPKRGLVHGGMIRELLRAFYQSAKVKPARIIFYRDGVSEGQFSQVLLHEMDAIRKACLSLEEGYLPRVTFVVVQKRHHTRFFPVDRSQADKSGNIMPGTVVDTSICHPREHDFYLNSHAGIQGTSRPAHYHVLYDENNFTADELQSLTNNLCYTYARCTRAVSIVPPAYYAHLAAFRARYYIEGEASEIGSTSGGSGSKGTNVVVTMPSVLDNVKEVMFFC</sequence>
<dbReference type="Pfam" id="PF16486">
    <property type="entry name" value="ArgoN"/>
    <property type="match status" value="1"/>
</dbReference>
<dbReference type="Gene3D" id="2.170.260.10">
    <property type="entry name" value="paz domain"/>
    <property type="match status" value="1"/>
</dbReference>
<evidence type="ECO:0000256" key="1">
    <source>
        <dbReference type="ARBA" id="ARBA00008201"/>
    </source>
</evidence>
<dbReference type="OrthoDB" id="10252740at2759"/>
<dbReference type="GO" id="GO:0006417">
    <property type="term" value="P:regulation of translation"/>
    <property type="evidence" value="ECO:0007669"/>
    <property type="project" value="UniProtKB-KW"/>
</dbReference>
<dbReference type="Proteomes" id="UP000447434">
    <property type="component" value="Chromosome 3"/>
</dbReference>
<evidence type="ECO:0000313" key="10">
    <source>
        <dbReference type="Proteomes" id="UP000447434"/>
    </source>
</evidence>
<keyword evidence="10" id="KW-1185">Reference proteome</keyword>
<reference evidence="10" key="1">
    <citation type="journal article" date="2020" name="Nat. Commun.">
        <title>Genome sequence of the cluster root forming white lupin.</title>
        <authorList>
            <person name="Hufnagel B."/>
            <person name="Marques A."/>
            <person name="Soriano A."/>
            <person name="Marques L."/>
            <person name="Divol F."/>
            <person name="Doumas P."/>
            <person name="Sallet E."/>
            <person name="Mancinotti D."/>
            <person name="Carrere S."/>
            <person name="Marande W."/>
            <person name="Arribat S."/>
            <person name="Keller J."/>
            <person name="Huneau C."/>
            <person name="Blein T."/>
            <person name="Aime D."/>
            <person name="Laguerre M."/>
            <person name="Taylor J."/>
            <person name="Schubert V."/>
            <person name="Nelson M."/>
            <person name="Geu-Flores F."/>
            <person name="Crespi M."/>
            <person name="Gallardo-Guerrero K."/>
            <person name="Delaux P.-M."/>
            <person name="Salse J."/>
            <person name="Berges H."/>
            <person name="Guyot R."/>
            <person name="Gouzy J."/>
            <person name="Peret B."/>
        </authorList>
    </citation>
    <scope>NUCLEOTIDE SEQUENCE [LARGE SCALE GENOMIC DNA]</scope>
    <source>
        <strain evidence="10">cv. Amiga</strain>
    </source>
</reference>
<dbReference type="SUPFAM" id="SSF101690">
    <property type="entry name" value="PAZ domain"/>
    <property type="match status" value="1"/>
</dbReference>
<dbReference type="GO" id="GO:0003723">
    <property type="term" value="F:RNA binding"/>
    <property type="evidence" value="ECO:0007669"/>
    <property type="project" value="InterPro"/>
</dbReference>
<dbReference type="PANTHER" id="PTHR22891">
    <property type="entry name" value="EUKARYOTIC TRANSLATION INITIATION FACTOR 2C"/>
    <property type="match status" value="1"/>
</dbReference>
<keyword evidence="3" id="KW-0810">Translation regulation</keyword>
<dbReference type="CDD" id="cd02846">
    <property type="entry name" value="PAZ_argonaute_like"/>
    <property type="match status" value="1"/>
</dbReference>
<dbReference type="InterPro" id="IPR045246">
    <property type="entry name" value="Piwi_ago-like"/>
</dbReference>
<dbReference type="Gene3D" id="3.30.420.10">
    <property type="entry name" value="Ribonuclease H-like superfamily/Ribonuclease H"/>
    <property type="match status" value="1"/>
</dbReference>
<dbReference type="GO" id="GO:0051607">
    <property type="term" value="P:defense response to virus"/>
    <property type="evidence" value="ECO:0007669"/>
    <property type="project" value="UniProtKB-ARBA"/>
</dbReference>
<keyword evidence="4" id="KW-0943">RNA-mediated gene silencing</keyword>
<evidence type="ECO:0000256" key="4">
    <source>
        <dbReference type="ARBA" id="ARBA00023158"/>
    </source>
</evidence>
<evidence type="ECO:0000256" key="5">
    <source>
        <dbReference type="ARBA" id="ARBA00023274"/>
    </source>
</evidence>
<protein>
    <submittedName>
        <fullName evidence="9">Putative post-transcriptional gene silencing PAZ-Argonaute family</fullName>
    </submittedName>
</protein>
<feature type="compositionally biased region" description="Gly residues" evidence="6">
    <location>
        <begin position="29"/>
        <end position="41"/>
    </location>
</feature>
<dbReference type="SMART" id="SM00950">
    <property type="entry name" value="Piwi"/>
    <property type="match status" value="1"/>
</dbReference>
<dbReference type="InterPro" id="IPR032474">
    <property type="entry name" value="Argonaute_N"/>
</dbReference>
<proteinExistence type="inferred from homology"/>
<feature type="region of interest" description="Disordered" evidence="6">
    <location>
        <begin position="1"/>
        <end position="60"/>
    </location>
</feature>
<dbReference type="InterPro" id="IPR036085">
    <property type="entry name" value="PAZ_dom_sf"/>
</dbReference>
<organism evidence="9 10">
    <name type="scientific">Lupinus albus</name>
    <name type="common">White lupine</name>
    <name type="synonym">Lupinus termis</name>
    <dbReference type="NCBI Taxonomy" id="3870"/>
    <lineage>
        <taxon>Eukaryota</taxon>
        <taxon>Viridiplantae</taxon>
        <taxon>Streptophyta</taxon>
        <taxon>Embryophyta</taxon>
        <taxon>Tracheophyta</taxon>
        <taxon>Spermatophyta</taxon>
        <taxon>Magnoliopsida</taxon>
        <taxon>eudicotyledons</taxon>
        <taxon>Gunneridae</taxon>
        <taxon>Pentapetalae</taxon>
        <taxon>rosids</taxon>
        <taxon>fabids</taxon>
        <taxon>Fabales</taxon>
        <taxon>Fabaceae</taxon>
        <taxon>Papilionoideae</taxon>
        <taxon>50 kb inversion clade</taxon>
        <taxon>genistoids sensu lato</taxon>
        <taxon>core genistoids</taxon>
        <taxon>Genisteae</taxon>
        <taxon>Lupinus</taxon>
    </lineage>
</organism>
<evidence type="ECO:0000313" key="9">
    <source>
        <dbReference type="EMBL" id="KAE9616723.1"/>
    </source>
</evidence>
<dbReference type="SMART" id="SM00949">
    <property type="entry name" value="PAZ"/>
    <property type="match status" value="1"/>
</dbReference>
<dbReference type="SUPFAM" id="SSF53098">
    <property type="entry name" value="Ribonuclease H-like"/>
    <property type="match status" value="1"/>
</dbReference>
<dbReference type="FunFam" id="3.30.420.10:FF:000013">
    <property type="entry name" value="protein argonaute 10-like"/>
    <property type="match status" value="1"/>
</dbReference>
<feature type="domain" description="Piwi" evidence="8">
    <location>
        <begin position="668"/>
        <end position="985"/>
    </location>
</feature>
<dbReference type="SMART" id="SM01163">
    <property type="entry name" value="DUF1785"/>
    <property type="match status" value="1"/>
</dbReference>
<accession>A0A6A4QT66</accession>
<dbReference type="PROSITE" id="PS50822">
    <property type="entry name" value="PIWI"/>
    <property type="match status" value="1"/>
</dbReference>
<dbReference type="PROSITE" id="PS50821">
    <property type="entry name" value="PAZ"/>
    <property type="match status" value="1"/>
</dbReference>
<dbReference type="AlphaFoldDB" id="A0A6A4QT66"/>
<feature type="domain" description="PAZ" evidence="7">
    <location>
        <begin position="361"/>
        <end position="468"/>
    </location>
</feature>
<keyword evidence="5" id="KW-0687">Ribonucleoprotein</keyword>
<evidence type="ECO:0000256" key="6">
    <source>
        <dbReference type="SAM" id="MobiDB-lite"/>
    </source>
</evidence>
<keyword evidence="2" id="KW-0678">Repressor</keyword>
<dbReference type="Pfam" id="PF02171">
    <property type="entry name" value="Piwi"/>
    <property type="match status" value="1"/>
</dbReference>
<dbReference type="CDD" id="cd04657">
    <property type="entry name" value="Piwi_ago-like"/>
    <property type="match status" value="1"/>
</dbReference>
<dbReference type="Gene3D" id="3.40.50.2300">
    <property type="match status" value="1"/>
</dbReference>
<dbReference type="Pfam" id="PF16488">
    <property type="entry name" value="ArgoL2"/>
    <property type="match status" value="1"/>
</dbReference>
<dbReference type="InterPro" id="IPR003165">
    <property type="entry name" value="Piwi"/>
</dbReference>
<name>A0A6A4QT66_LUPAL</name>
<dbReference type="InterPro" id="IPR014811">
    <property type="entry name" value="ArgoL1"/>
</dbReference>
<dbReference type="InterPro" id="IPR032472">
    <property type="entry name" value="ArgoL2"/>
</dbReference>
<dbReference type="InterPro" id="IPR012337">
    <property type="entry name" value="RNaseH-like_sf"/>
</dbReference>
<dbReference type="Pfam" id="PF08699">
    <property type="entry name" value="ArgoL1"/>
    <property type="match status" value="1"/>
</dbReference>
<comment type="caution">
    <text evidence="9">The sequence shown here is derived from an EMBL/GenBank/DDBJ whole genome shotgun (WGS) entry which is preliminary data.</text>
</comment>
<dbReference type="Pfam" id="PF02170">
    <property type="entry name" value="PAZ"/>
    <property type="match status" value="1"/>
</dbReference>
<evidence type="ECO:0000256" key="2">
    <source>
        <dbReference type="ARBA" id="ARBA00022491"/>
    </source>
</evidence>
<evidence type="ECO:0000256" key="3">
    <source>
        <dbReference type="ARBA" id="ARBA00022845"/>
    </source>
</evidence>
<dbReference type="GO" id="GO:0031047">
    <property type="term" value="P:regulatory ncRNA-mediated gene silencing"/>
    <property type="evidence" value="ECO:0007669"/>
    <property type="project" value="UniProtKB-KW"/>
</dbReference>
<gene>
    <name evidence="9" type="ORF">Lalb_Chr03g0027831</name>
</gene>
<comment type="similarity">
    <text evidence="1">Belongs to the argonaute family. Ago subfamily.</text>
</comment>
<evidence type="ECO:0000259" key="8">
    <source>
        <dbReference type="PROSITE" id="PS50822"/>
    </source>
</evidence>